<protein>
    <submittedName>
        <fullName evidence="1">Uncharacterized protein</fullName>
    </submittedName>
</protein>
<gene>
    <name evidence="1" type="ORF">MNBD_GAMMA04-131</name>
</gene>
<organism evidence="1">
    <name type="scientific">hydrothermal vent metagenome</name>
    <dbReference type="NCBI Taxonomy" id="652676"/>
    <lineage>
        <taxon>unclassified sequences</taxon>
        <taxon>metagenomes</taxon>
        <taxon>ecological metagenomes</taxon>
    </lineage>
</organism>
<dbReference type="AlphaFoldDB" id="A0A3B0WBC3"/>
<proteinExistence type="predicted"/>
<accession>A0A3B0WBC3</accession>
<name>A0A3B0WBC3_9ZZZZ</name>
<reference evidence="1" key="1">
    <citation type="submission" date="2018-06" db="EMBL/GenBank/DDBJ databases">
        <authorList>
            <person name="Zhirakovskaya E."/>
        </authorList>
    </citation>
    <scope>NUCLEOTIDE SEQUENCE</scope>
</reference>
<evidence type="ECO:0000313" key="1">
    <source>
        <dbReference type="EMBL" id="VAW48007.1"/>
    </source>
</evidence>
<sequence>GEAFLGFTNPGKKLAELFLMEKNLQ</sequence>
<feature type="non-terminal residue" evidence="1">
    <location>
        <position position="1"/>
    </location>
</feature>
<dbReference type="EMBL" id="UOFB01000231">
    <property type="protein sequence ID" value="VAW48007.1"/>
    <property type="molecule type" value="Genomic_DNA"/>
</dbReference>